<dbReference type="STRING" id="686832.A0A0C3BY46"/>
<reference evidence="1 2" key="1">
    <citation type="submission" date="2014-04" db="EMBL/GenBank/DDBJ databases">
        <authorList>
            <consortium name="DOE Joint Genome Institute"/>
            <person name="Kuo A."/>
            <person name="Gay G."/>
            <person name="Dore J."/>
            <person name="Kohler A."/>
            <person name="Nagy L.G."/>
            <person name="Floudas D."/>
            <person name="Copeland A."/>
            <person name="Barry K.W."/>
            <person name="Cichocki N."/>
            <person name="Veneault-Fourrey C."/>
            <person name="LaButti K."/>
            <person name="Lindquist E.A."/>
            <person name="Lipzen A."/>
            <person name="Lundell T."/>
            <person name="Morin E."/>
            <person name="Murat C."/>
            <person name="Sun H."/>
            <person name="Tunlid A."/>
            <person name="Henrissat B."/>
            <person name="Grigoriev I.V."/>
            <person name="Hibbett D.S."/>
            <person name="Martin F."/>
            <person name="Nordberg H.P."/>
            <person name="Cantor M.N."/>
            <person name="Hua S.X."/>
        </authorList>
    </citation>
    <scope>NUCLEOTIDE SEQUENCE [LARGE SCALE GENOMIC DNA]</scope>
    <source>
        <strain evidence="2">h7</strain>
    </source>
</reference>
<proteinExistence type="predicted"/>
<protein>
    <recommendedName>
        <fullName evidence="3">Chromo domain-containing protein</fullName>
    </recommendedName>
</protein>
<dbReference type="HOGENOM" id="CLU_132807_0_1_1"/>
<dbReference type="EMBL" id="KN831800">
    <property type="protein sequence ID" value="KIM36974.1"/>
    <property type="molecule type" value="Genomic_DNA"/>
</dbReference>
<keyword evidence="2" id="KW-1185">Reference proteome</keyword>
<evidence type="ECO:0000313" key="1">
    <source>
        <dbReference type="EMBL" id="KIM36974.1"/>
    </source>
</evidence>
<dbReference type="SUPFAM" id="SSF54160">
    <property type="entry name" value="Chromo domain-like"/>
    <property type="match status" value="1"/>
</dbReference>
<name>A0A0C3BY46_HEBCY</name>
<gene>
    <name evidence="1" type="ORF">M413DRAFT_77511</name>
</gene>
<dbReference type="Proteomes" id="UP000053424">
    <property type="component" value="Unassembled WGS sequence"/>
</dbReference>
<dbReference type="OrthoDB" id="3211671at2759"/>
<dbReference type="InterPro" id="IPR016197">
    <property type="entry name" value="Chromo-like_dom_sf"/>
</dbReference>
<evidence type="ECO:0008006" key="3">
    <source>
        <dbReference type="Google" id="ProtNLM"/>
    </source>
</evidence>
<accession>A0A0C3BY46</accession>
<dbReference type="CDD" id="cd00024">
    <property type="entry name" value="CD_CSD"/>
    <property type="match status" value="1"/>
</dbReference>
<evidence type="ECO:0000313" key="2">
    <source>
        <dbReference type="Proteomes" id="UP000053424"/>
    </source>
</evidence>
<dbReference type="Gene3D" id="2.40.50.40">
    <property type="match status" value="1"/>
</dbReference>
<dbReference type="AlphaFoldDB" id="A0A0C3BY46"/>
<feature type="non-terminal residue" evidence="1">
    <location>
        <position position="147"/>
    </location>
</feature>
<reference evidence="2" key="2">
    <citation type="submission" date="2015-01" db="EMBL/GenBank/DDBJ databases">
        <title>Evolutionary Origins and Diversification of the Mycorrhizal Mutualists.</title>
        <authorList>
            <consortium name="DOE Joint Genome Institute"/>
            <consortium name="Mycorrhizal Genomics Consortium"/>
            <person name="Kohler A."/>
            <person name="Kuo A."/>
            <person name="Nagy L.G."/>
            <person name="Floudas D."/>
            <person name="Copeland A."/>
            <person name="Barry K.W."/>
            <person name="Cichocki N."/>
            <person name="Veneault-Fourrey C."/>
            <person name="LaButti K."/>
            <person name="Lindquist E.A."/>
            <person name="Lipzen A."/>
            <person name="Lundell T."/>
            <person name="Morin E."/>
            <person name="Murat C."/>
            <person name="Riley R."/>
            <person name="Ohm R."/>
            <person name="Sun H."/>
            <person name="Tunlid A."/>
            <person name="Henrissat B."/>
            <person name="Grigoriev I.V."/>
            <person name="Hibbett D.S."/>
            <person name="Martin F."/>
        </authorList>
    </citation>
    <scope>NUCLEOTIDE SEQUENCE [LARGE SCALE GENOMIC DNA]</scope>
    <source>
        <strain evidence="2">h7</strain>
    </source>
</reference>
<sequence length="147" mass="16861">MILCICPLRISSFRKDWPASSSRSTSVRIKYYRTLGHQSFRLELPSRLKQRGVHDVFHASLLRIHHPNDDRLFPGRLDNQIGGEIDPEGEWAVDKILSHYGSKDESMFEIKWKAGDITWLPYAEISHLQALQGYLEVMGANSISNLP</sequence>
<organism evidence="1 2">
    <name type="scientific">Hebeloma cylindrosporum</name>
    <dbReference type="NCBI Taxonomy" id="76867"/>
    <lineage>
        <taxon>Eukaryota</taxon>
        <taxon>Fungi</taxon>
        <taxon>Dikarya</taxon>
        <taxon>Basidiomycota</taxon>
        <taxon>Agaricomycotina</taxon>
        <taxon>Agaricomycetes</taxon>
        <taxon>Agaricomycetidae</taxon>
        <taxon>Agaricales</taxon>
        <taxon>Agaricineae</taxon>
        <taxon>Hymenogastraceae</taxon>
        <taxon>Hebeloma</taxon>
    </lineage>
</organism>